<dbReference type="EC" id="2.7.13.3" evidence="4"/>
<dbReference type="KEGG" id="rxy:Rxyl_0186"/>
<dbReference type="GO" id="GO:0005886">
    <property type="term" value="C:plasma membrane"/>
    <property type="evidence" value="ECO:0007669"/>
    <property type="project" value="UniProtKB-SubCell"/>
</dbReference>
<name>Q1AZL4_RUBXD</name>
<evidence type="ECO:0000256" key="10">
    <source>
        <dbReference type="SAM" id="MobiDB-lite"/>
    </source>
</evidence>
<dbReference type="PANTHER" id="PTHR43711:SF1">
    <property type="entry name" value="HISTIDINE KINASE 1"/>
    <property type="match status" value="1"/>
</dbReference>
<feature type="transmembrane region" description="Helical" evidence="11">
    <location>
        <begin position="190"/>
        <end position="211"/>
    </location>
</feature>
<dbReference type="RefSeq" id="WP_011563182.1">
    <property type="nucleotide sequence ID" value="NC_008148.1"/>
</dbReference>
<protein>
    <recommendedName>
        <fullName evidence="4">histidine kinase</fullName>
        <ecNumber evidence="4">2.7.13.3</ecNumber>
    </recommendedName>
</protein>
<dbReference type="STRING" id="266117.Rxyl_0186"/>
<dbReference type="InterPro" id="IPR005467">
    <property type="entry name" value="His_kinase_dom"/>
</dbReference>
<proteinExistence type="predicted"/>
<dbReference type="OrthoDB" id="9786919at2"/>
<dbReference type="InterPro" id="IPR036097">
    <property type="entry name" value="HisK_dim/P_sf"/>
</dbReference>
<dbReference type="HOGENOM" id="CLU_573501_0_0_11"/>
<dbReference type="FunFam" id="1.10.287.130:FF:000001">
    <property type="entry name" value="Two-component sensor histidine kinase"/>
    <property type="match status" value="1"/>
</dbReference>
<comment type="catalytic activity">
    <reaction evidence="1">
        <text>ATP + protein L-histidine = ADP + protein N-phospho-L-histidine.</text>
        <dbReference type="EC" id="2.7.13.3"/>
    </reaction>
</comment>
<evidence type="ECO:0000259" key="12">
    <source>
        <dbReference type="PROSITE" id="PS50109"/>
    </source>
</evidence>
<dbReference type="Gene3D" id="3.30.565.10">
    <property type="entry name" value="Histidine kinase-like ATPase, C-terminal domain"/>
    <property type="match status" value="1"/>
</dbReference>
<dbReference type="FunFam" id="3.30.565.10:FF:000006">
    <property type="entry name" value="Sensor histidine kinase WalK"/>
    <property type="match status" value="1"/>
</dbReference>
<dbReference type="SMART" id="SM00387">
    <property type="entry name" value="HATPase_c"/>
    <property type="match status" value="1"/>
</dbReference>
<organism evidence="13 14">
    <name type="scientific">Rubrobacter xylanophilus (strain DSM 9941 / JCM 11954 / NBRC 16129 / PRD-1)</name>
    <dbReference type="NCBI Taxonomy" id="266117"/>
    <lineage>
        <taxon>Bacteria</taxon>
        <taxon>Bacillati</taxon>
        <taxon>Actinomycetota</taxon>
        <taxon>Rubrobacteria</taxon>
        <taxon>Rubrobacterales</taxon>
        <taxon>Rubrobacteraceae</taxon>
        <taxon>Rubrobacter</taxon>
    </lineage>
</organism>
<dbReference type="CDD" id="cd00075">
    <property type="entry name" value="HATPase"/>
    <property type="match status" value="1"/>
</dbReference>
<evidence type="ECO:0000256" key="3">
    <source>
        <dbReference type="ARBA" id="ARBA00004236"/>
    </source>
</evidence>
<evidence type="ECO:0000256" key="11">
    <source>
        <dbReference type="SAM" id="Phobius"/>
    </source>
</evidence>
<evidence type="ECO:0000256" key="4">
    <source>
        <dbReference type="ARBA" id="ARBA00012438"/>
    </source>
</evidence>
<dbReference type="SUPFAM" id="SSF47384">
    <property type="entry name" value="Homodimeric domain of signal transducing histidine kinase"/>
    <property type="match status" value="1"/>
</dbReference>
<dbReference type="SUPFAM" id="SSF55874">
    <property type="entry name" value="ATPase domain of HSP90 chaperone/DNA topoisomerase II/histidine kinase"/>
    <property type="match status" value="1"/>
</dbReference>
<keyword evidence="7 13" id="KW-0418">Kinase</keyword>
<dbReference type="InterPro" id="IPR004358">
    <property type="entry name" value="Sig_transdc_His_kin-like_C"/>
</dbReference>
<dbReference type="GO" id="GO:0000155">
    <property type="term" value="F:phosphorelay sensor kinase activity"/>
    <property type="evidence" value="ECO:0007669"/>
    <property type="project" value="InterPro"/>
</dbReference>
<dbReference type="Proteomes" id="UP000006637">
    <property type="component" value="Chromosome"/>
</dbReference>
<evidence type="ECO:0000256" key="2">
    <source>
        <dbReference type="ARBA" id="ARBA00001968"/>
    </source>
</evidence>
<reference evidence="13 14" key="1">
    <citation type="submission" date="2006-06" db="EMBL/GenBank/DDBJ databases">
        <title>Complete sequence of Rubrobacter xylanophilus DSM 9941.</title>
        <authorList>
            <consortium name="US DOE Joint Genome Institute"/>
            <person name="Copeland A."/>
            <person name="Lucas S."/>
            <person name="Lapidus A."/>
            <person name="Barry K."/>
            <person name="Detter J.C."/>
            <person name="Glavina del Rio T."/>
            <person name="Hammon N."/>
            <person name="Israni S."/>
            <person name="Dalin E."/>
            <person name="Tice H."/>
            <person name="Pitluck S."/>
            <person name="Munk A.C."/>
            <person name="Brettin T."/>
            <person name="Bruce D."/>
            <person name="Han C."/>
            <person name="Tapia R."/>
            <person name="Gilna P."/>
            <person name="Schmutz J."/>
            <person name="Larimer F."/>
            <person name="Land M."/>
            <person name="Hauser L."/>
            <person name="Kyrpides N."/>
            <person name="Lykidis A."/>
            <person name="da Costa M.S."/>
            <person name="Rainey F.A."/>
            <person name="Empadinhas N."/>
            <person name="Jolivet E."/>
            <person name="Battista J.R."/>
            <person name="Richardson P."/>
        </authorList>
    </citation>
    <scope>NUCLEOTIDE SEQUENCE [LARGE SCALE GENOMIC DNA]</scope>
    <source>
        <strain evidence="14">DSM 9941 / NBRC 16129 / PRD-1</strain>
    </source>
</reference>
<dbReference type="PANTHER" id="PTHR43711">
    <property type="entry name" value="TWO-COMPONENT HISTIDINE KINASE"/>
    <property type="match status" value="1"/>
</dbReference>
<keyword evidence="9 11" id="KW-0472">Membrane</keyword>
<dbReference type="CDD" id="cd00082">
    <property type="entry name" value="HisKA"/>
    <property type="match status" value="1"/>
</dbReference>
<sequence length="476" mass="52164">MRWLRELREQSRYIIIAAVGWLLVAILVVGIVGLLENRNMKSVTDRALRYDVELEDDADDLRAAILDLRHYHRNIYFGGPSRTQIENLEGAYRLVLSEISELERLGVRDPDAPRPESLRRMAREYYADWRPAIDEYERTGNEDAFADASDLGVARLSRMEEAAAELDKLGEQLSARSLQRVEAAATRARVVLLTVVGGLLVAGAGLAYAAVRMVGELRRLYAEQRALARRLAELSRARTEFLADASHELRTPLTVLRGNAEVGLQLATEGEVREILQEIVGEAGRMARMVEDMLFLARSEAASPPVEPRPVEAAPFLSSLADRAGALARERGARLEAGLSAEGRLVLDRGRVEQAVLILVDNAAKYGRPGGRISLLARREAGELVIEVSDDGPGIPEEELPRIFERFYRVDKTRARRLGGAGLGLPIAKTIAEAHGGTLEARSRPGEGTTMTLRLPAAPGELGAAPSLEASNPAHD</sequence>
<accession>Q1AZL4</accession>
<dbReference type="InterPro" id="IPR050736">
    <property type="entry name" value="Sensor_HK_Regulatory"/>
</dbReference>
<comment type="subcellular location">
    <subcellularLocation>
        <location evidence="3">Cell membrane</location>
    </subcellularLocation>
</comment>
<dbReference type="GO" id="GO:0005509">
    <property type="term" value="F:calcium ion binding"/>
    <property type="evidence" value="ECO:0007669"/>
    <property type="project" value="UniProtKB-ARBA"/>
</dbReference>
<dbReference type="Pfam" id="PF00512">
    <property type="entry name" value="HisKA"/>
    <property type="match status" value="1"/>
</dbReference>
<keyword evidence="6" id="KW-0808">Transferase</keyword>
<comment type="cofactor">
    <cofactor evidence="2">
        <name>a divalent metal cation</name>
        <dbReference type="ChEBI" id="CHEBI:60240"/>
    </cofactor>
</comment>
<evidence type="ECO:0000256" key="7">
    <source>
        <dbReference type="ARBA" id="ARBA00022777"/>
    </source>
</evidence>
<evidence type="ECO:0000256" key="6">
    <source>
        <dbReference type="ARBA" id="ARBA00022679"/>
    </source>
</evidence>
<dbReference type="PROSITE" id="PS50109">
    <property type="entry name" value="HIS_KIN"/>
    <property type="match status" value="1"/>
</dbReference>
<keyword evidence="11" id="KW-1133">Transmembrane helix</keyword>
<dbReference type="eggNOG" id="COG2205">
    <property type="taxonomic scope" value="Bacteria"/>
</dbReference>
<dbReference type="InterPro" id="IPR036890">
    <property type="entry name" value="HATPase_C_sf"/>
</dbReference>
<dbReference type="SMART" id="SM00388">
    <property type="entry name" value="HisKA"/>
    <property type="match status" value="1"/>
</dbReference>
<evidence type="ECO:0000256" key="9">
    <source>
        <dbReference type="ARBA" id="ARBA00023136"/>
    </source>
</evidence>
<evidence type="ECO:0000256" key="8">
    <source>
        <dbReference type="ARBA" id="ARBA00023012"/>
    </source>
</evidence>
<keyword evidence="8" id="KW-0902">Two-component regulatory system</keyword>
<dbReference type="InterPro" id="IPR003661">
    <property type="entry name" value="HisK_dim/P_dom"/>
</dbReference>
<dbReference type="AlphaFoldDB" id="Q1AZL4"/>
<evidence type="ECO:0000256" key="5">
    <source>
        <dbReference type="ARBA" id="ARBA00022553"/>
    </source>
</evidence>
<keyword evidence="5" id="KW-0597">Phosphoprotein</keyword>
<dbReference type="EMBL" id="CP000386">
    <property type="protein sequence ID" value="ABG03164.1"/>
    <property type="molecule type" value="Genomic_DNA"/>
</dbReference>
<evidence type="ECO:0000313" key="13">
    <source>
        <dbReference type="EMBL" id="ABG03164.1"/>
    </source>
</evidence>
<feature type="region of interest" description="Disordered" evidence="10">
    <location>
        <begin position="442"/>
        <end position="476"/>
    </location>
</feature>
<dbReference type="Pfam" id="PF02518">
    <property type="entry name" value="HATPase_c"/>
    <property type="match status" value="1"/>
</dbReference>
<feature type="compositionally biased region" description="Low complexity" evidence="10">
    <location>
        <begin position="453"/>
        <end position="468"/>
    </location>
</feature>
<evidence type="ECO:0000313" key="14">
    <source>
        <dbReference type="Proteomes" id="UP000006637"/>
    </source>
</evidence>
<dbReference type="InterPro" id="IPR003594">
    <property type="entry name" value="HATPase_dom"/>
</dbReference>
<evidence type="ECO:0000256" key="1">
    <source>
        <dbReference type="ARBA" id="ARBA00000085"/>
    </source>
</evidence>
<dbReference type="Gene3D" id="1.10.287.130">
    <property type="match status" value="1"/>
</dbReference>
<keyword evidence="14" id="KW-1185">Reference proteome</keyword>
<feature type="domain" description="Histidine kinase" evidence="12">
    <location>
        <begin position="244"/>
        <end position="459"/>
    </location>
</feature>
<keyword evidence="11" id="KW-0812">Transmembrane</keyword>
<dbReference type="PRINTS" id="PR00344">
    <property type="entry name" value="BCTRLSENSOR"/>
</dbReference>
<gene>
    <name evidence="13" type="ordered locus">Rxyl_0186</name>
</gene>
<feature type="transmembrane region" description="Helical" evidence="11">
    <location>
        <begin position="12"/>
        <end position="35"/>
    </location>
</feature>